<feature type="signal peptide" evidence="2">
    <location>
        <begin position="1"/>
        <end position="26"/>
    </location>
</feature>
<keyword evidence="2" id="KW-0732">Signal</keyword>
<dbReference type="Pfam" id="PF13229">
    <property type="entry name" value="Beta_helix"/>
    <property type="match status" value="1"/>
</dbReference>
<dbReference type="RefSeq" id="WP_380231693.1">
    <property type="nucleotide sequence ID" value="NZ_JBHSOC010000043.1"/>
</dbReference>
<organism evidence="4 5">
    <name type="scientific">Kitasatospora cinereorecta</name>
    <dbReference type="NCBI Taxonomy" id="285560"/>
    <lineage>
        <taxon>Bacteria</taxon>
        <taxon>Bacillati</taxon>
        <taxon>Actinomycetota</taxon>
        <taxon>Actinomycetes</taxon>
        <taxon>Kitasatosporales</taxon>
        <taxon>Streptomycetaceae</taxon>
        <taxon>Kitasatospora</taxon>
    </lineage>
</organism>
<feature type="domain" description="PKD" evidence="3">
    <location>
        <begin position="528"/>
        <end position="575"/>
    </location>
</feature>
<dbReference type="PROSITE" id="PS50093">
    <property type="entry name" value="PKD"/>
    <property type="match status" value="2"/>
</dbReference>
<evidence type="ECO:0000313" key="5">
    <source>
        <dbReference type="Proteomes" id="UP001596066"/>
    </source>
</evidence>
<gene>
    <name evidence="4" type="ORF">ACFPZF_22920</name>
</gene>
<dbReference type="Gene3D" id="2.160.20.10">
    <property type="entry name" value="Single-stranded right-handed beta-helix, Pectin lyase-like"/>
    <property type="match status" value="1"/>
</dbReference>
<dbReference type="EMBL" id="JBHSOC010000043">
    <property type="protein sequence ID" value="MFC5644199.1"/>
    <property type="molecule type" value="Genomic_DNA"/>
</dbReference>
<dbReference type="SUPFAM" id="SSF51126">
    <property type="entry name" value="Pectin lyase-like"/>
    <property type="match status" value="1"/>
</dbReference>
<feature type="region of interest" description="Disordered" evidence="1">
    <location>
        <begin position="367"/>
        <end position="387"/>
    </location>
</feature>
<dbReference type="Gene3D" id="2.60.40.10">
    <property type="entry name" value="Immunoglobulins"/>
    <property type="match status" value="2"/>
</dbReference>
<reference evidence="5" key="1">
    <citation type="journal article" date="2019" name="Int. J. Syst. Evol. Microbiol.">
        <title>The Global Catalogue of Microorganisms (GCM) 10K type strain sequencing project: providing services to taxonomists for standard genome sequencing and annotation.</title>
        <authorList>
            <consortium name="The Broad Institute Genomics Platform"/>
            <consortium name="The Broad Institute Genome Sequencing Center for Infectious Disease"/>
            <person name="Wu L."/>
            <person name="Ma J."/>
        </authorList>
    </citation>
    <scope>NUCLEOTIDE SEQUENCE [LARGE SCALE GENOMIC DNA]</scope>
    <source>
        <strain evidence="5">CGMCC 4.1622</strain>
    </source>
</reference>
<dbReference type="CDD" id="cd00146">
    <property type="entry name" value="PKD"/>
    <property type="match status" value="1"/>
</dbReference>
<protein>
    <submittedName>
        <fullName evidence="4">PKD domain-containing protein</fullName>
    </submittedName>
</protein>
<name>A0ABW0VHG0_9ACTN</name>
<dbReference type="SMART" id="SM00089">
    <property type="entry name" value="PKD"/>
    <property type="match status" value="2"/>
</dbReference>
<feature type="domain" description="PKD" evidence="3">
    <location>
        <begin position="433"/>
        <end position="480"/>
    </location>
</feature>
<comment type="caution">
    <text evidence="4">The sequence shown here is derived from an EMBL/GenBank/DDBJ whole genome shotgun (WGS) entry which is preliminary data.</text>
</comment>
<dbReference type="Proteomes" id="UP001596066">
    <property type="component" value="Unassembled WGS sequence"/>
</dbReference>
<dbReference type="InterPro" id="IPR022409">
    <property type="entry name" value="PKD/Chitinase_dom"/>
</dbReference>
<dbReference type="InterPro" id="IPR011050">
    <property type="entry name" value="Pectin_lyase_fold/virulence"/>
</dbReference>
<dbReference type="InterPro" id="IPR013783">
    <property type="entry name" value="Ig-like_fold"/>
</dbReference>
<dbReference type="SUPFAM" id="SSF89372">
    <property type="entry name" value="Fucose-specific lectin"/>
    <property type="match status" value="1"/>
</dbReference>
<proteinExistence type="predicted"/>
<evidence type="ECO:0000256" key="1">
    <source>
        <dbReference type="SAM" id="MobiDB-lite"/>
    </source>
</evidence>
<dbReference type="InterPro" id="IPR039448">
    <property type="entry name" value="Beta_helix"/>
</dbReference>
<evidence type="ECO:0000256" key="2">
    <source>
        <dbReference type="SAM" id="SignalP"/>
    </source>
</evidence>
<feature type="chain" id="PRO_5045692680" evidence="2">
    <location>
        <begin position="27"/>
        <end position="907"/>
    </location>
</feature>
<evidence type="ECO:0000313" key="4">
    <source>
        <dbReference type="EMBL" id="MFC5644199.1"/>
    </source>
</evidence>
<dbReference type="InterPro" id="IPR035986">
    <property type="entry name" value="PKD_dom_sf"/>
</dbReference>
<dbReference type="SUPFAM" id="SSF49299">
    <property type="entry name" value="PKD domain"/>
    <property type="match status" value="2"/>
</dbReference>
<dbReference type="Pfam" id="PF00801">
    <property type="entry name" value="PKD"/>
    <property type="match status" value="1"/>
</dbReference>
<sequence>MRLRQSAALTVAAVTAVLGLPGLATADQAGTTLVVDGSAANCSDSGSGSYAQPYCKISAAAAAVQPGQTVLVLPGTYPDDPVTLTRSGTPEQPITFLGGPVTYDKMAQPMVRTTGTAVTNGFALVGVHDVVIRGFTHYGLRDPLTVTDSARITLDQNRFEGRHSLAAVRISGKSDHVTVSRSLFLSSGGVVVEPGSHDTLITANDLNRTANSAVSVKDAPGTAVTDNTIVYSCLESVLIDGASPGAVVENNVITADNPAHTHYNPAPCDAAHRGEAEISVSADSSPGSKVDYNTVHPWPDAAGYRWAGTAYPTAAALRAATGQGAHDVDLNIDIDENRTWPFDVLSDADTAAIDAADPTAPGVDTDFFGSKPVDHPKVGNTAPGGGLRDRGAFERTGLHDAGLQVHGAGQANYPTGPVPLTVRAVASVTEDWGSPVQYSFDFGDGTAPVVSTSPEATHTYTRTGSFPVIVTVTDALGARTVGNTGGAHANPPGDLVPQLTTTQLDGGGLYKFQPTGTSPWTVFGETVDFGDGSAPQYPTYGEIYHRYETPGAYTVKETVSDDGGREAVKTVQLRVDYDAEHAALLPGRRVQVIARTADSLLDTGANLDRGVWAGFTPVASNGSNAPAPAQVQSVATTTTGDEYLRTFAVVDGRILSVDRNLGGTRPGGMGYVDRGFWFDWAEVTGAAGAGDLPGVTQVAAASIGEQTHVVALANGRVYEASGNHNTGKWSRWGDITAAVGLPGGVTSIAAGTTGNSLHVATLGADKHVRVADGNYDRGTWSAGDVTAAYGGPTGITQLAGASTPGSRFHVVVLAGGSVHETTGDYAAGYWTGWGNISAASGLTGFSQVAAASTDNSLRLFGVSGGHVYNANGDYTRGQWSSWLDVTAPGAAGTPAKPITAVAAGGIG</sequence>
<evidence type="ECO:0000259" key="3">
    <source>
        <dbReference type="PROSITE" id="PS50093"/>
    </source>
</evidence>
<dbReference type="InterPro" id="IPR000601">
    <property type="entry name" value="PKD_dom"/>
</dbReference>
<keyword evidence="5" id="KW-1185">Reference proteome</keyword>
<dbReference type="InterPro" id="IPR012334">
    <property type="entry name" value="Pectin_lyas_fold"/>
</dbReference>
<dbReference type="Pfam" id="PF18911">
    <property type="entry name" value="PKD_4"/>
    <property type="match status" value="1"/>
</dbReference>
<accession>A0ABW0VHG0</accession>